<evidence type="ECO:0000256" key="3">
    <source>
        <dbReference type="ARBA" id="ARBA00022701"/>
    </source>
</evidence>
<dbReference type="Pfam" id="PF17681">
    <property type="entry name" value="GCP_N_terminal"/>
    <property type="match status" value="1"/>
</dbReference>
<feature type="domain" description="Gamma tubulin complex component protein N-terminal" evidence="7">
    <location>
        <begin position="207"/>
        <end position="495"/>
    </location>
</feature>
<dbReference type="InterPro" id="IPR007259">
    <property type="entry name" value="GCP"/>
</dbReference>
<protein>
    <recommendedName>
        <fullName evidence="5">Gamma-tubulin complex component</fullName>
    </recommendedName>
</protein>
<comment type="subcellular location">
    <subcellularLocation>
        <location evidence="5">Cytoplasm</location>
        <location evidence="5">Cytoskeleton</location>
        <location evidence="5">Microtubule organizing center</location>
    </subcellularLocation>
</comment>
<dbReference type="GO" id="GO:0031122">
    <property type="term" value="P:cytoplasmic microtubule organization"/>
    <property type="evidence" value="ECO:0007669"/>
    <property type="project" value="TreeGrafter"/>
</dbReference>
<evidence type="ECO:0000256" key="2">
    <source>
        <dbReference type="ARBA" id="ARBA00022490"/>
    </source>
</evidence>
<dbReference type="OrthoDB" id="2192946at2759"/>
<proteinExistence type="inferred from homology"/>
<name>A0A8S1CSU4_9INSE</name>
<organism evidence="8 9">
    <name type="scientific">Cloeon dipterum</name>
    <dbReference type="NCBI Taxonomy" id="197152"/>
    <lineage>
        <taxon>Eukaryota</taxon>
        <taxon>Metazoa</taxon>
        <taxon>Ecdysozoa</taxon>
        <taxon>Arthropoda</taxon>
        <taxon>Hexapoda</taxon>
        <taxon>Insecta</taxon>
        <taxon>Pterygota</taxon>
        <taxon>Palaeoptera</taxon>
        <taxon>Ephemeroptera</taxon>
        <taxon>Pisciforma</taxon>
        <taxon>Baetidae</taxon>
        <taxon>Cloeon</taxon>
    </lineage>
</organism>
<dbReference type="Gene3D" id="1.20.120.1900">
    <property type="entry name" value="Gamma-tubulin complex, C-terminal domain"/>
    <property type="match status" value="1"/>
</dbReference>
<dbReference type="GO" id="GO:0051321">
    <property type="term" value="P:meiotic cell cycle"/>
    <property type="evidence" value="ECO:0007669"/>
    <property type="project" value="TreeGrafter"/>
</dbReference>
<dbReference type="InterPro" id="IPR041470">
    <property type="entry name" value="GCP_N"/>
</dbReference>
<dbReference type="GO" id="GO:0000922">
    <property type="term" value="C:spindle pole"/>
    <property type="evidence" value="ECO:0007669"/>
    <property type="project" value="InterPro"/>
</dbReference>
<dbReference type="InterPro" id="IPR042241">
    <property type="entry name" value="GCP_C_sf"/>
</dbReference>
<evidence type="ECO:0000256" key="1">
    <source>
        <dbReference type="ARBA" id="ARBA00010337"/>
    </source>
</evidence>
<keyword evidence="3 5" id="KW-0493">Microtubule</keyword>
<dbReference type="Proteomes" id="UP000494165">
    <property type="component" value="Unassembled WGS sequence"/>
</dbReference>
<keyword evidence="9" id="KW-1185">Reference proteome</keyword>
<keyword evidence="4 5" id="KW-0206">Cytoskeleton</keyword>
<evidence type="ECO:0000256" key="4">
    <source>
        <dbReference type="ARBA" id="ARBA00023212"/>
    </source>
</evidence>
<evidence type="ECO:0000313" key="8">
    <source>
        <dbReference type="EMBL" id="CAB3373626.1"/>
    </source>
</evidence>
<dbReference type="Pfam" id="PF04130">
    <property type="entry name" value="GCP_C_terminal"/>
    <property type="match status" value="1"/>
</dbReference>
<dbReference type="GO" id="GO:0000930">
    <property type="term" value="C:gamma-tubulin complex"/>
    <property type="evidence" value="ECO:0007669"/>
    <property type="project" value="TreeGrafter"/>
</dbReference>
<comment type="caution">
    <text evidence="8">The sequence shown here is derived from an EMBL/GenBank/DDBJ whole genome shotgun (WGS) entry which is preliminary data.</text>
</comment>
<dbReference type="GO" id="GO:0043015">
    <property type="term" value="F:gamma-tubulin binding"/>
    <property type="evidence" value="ECO:0007669"/>
    <property type="project" value="InterPro"/>
</dbReference>
<dbReference type="GO" id="GO:0005874">
    <property type="term" value="C:microtubule"/>
    <property type="evidence" value="ECO:0007669"/>
    <property type="project" value="UniProtKB-KW"/>
</dbReference>
<dbReference type="GO" id="GO:0007020">
    <property type="term" value="P:microtubule nucleation"/>
    <property type="evidence" value="ECO:0007669"/>
    <property type="project" value="InterPro"/>
</dbReference>
<evidence type="ECO:0000259" key="6">
    <source>
        <dbReference type="Pfam" id="PF04130"/>
    </source>
</evidence>
<evidence type="ECO:0000313" key="9">
    <source>
        <dbReference type="Proteomes" id="UP000494165"/>
    </source>
</evidence>
<dbReference type="GO" id="GO:0000278">
    <property type="term" value="P:mitotic cell cycle"/>
    <property type="evidence" value="ECO:0007669"/>
    <property type="project" value="TreeGrafter"/>
</dbReference>
<comment type="similarity">
    <text evidence="1 5">Belongs to the TUBGCP family.</text>
</comment>
<evidence type="ECO:0000259" key="7">
    <source>
        <dbReference type="Pfam" id="PF17681"/>
    </source>
</evidence>
<feature type="domain" description="Gamma tubulin complex component C-terminal" evidence="6">
    <location>
        <begin position="499"/>
        <end position="832"/>
    </location>
</feature>
<reference evidence="8 9" key="1">
    <citation type="submission" date="2020-04" db="EMBL/GenBank/DDBJ databases">
        <authorList>
            <person name="Alioto T."/>
            <person name="Alioto T."/>
            <person name="Gomez Garrido J."/>
        </authorList>
    </citation>
    <scope>NUCLEOTIDE SEQUENCE [LARGE SCALE GENOMIC DNA]</scope>
</reference>
<dbReference type="PANTHER" id="PTHR19302:SF13">
    <property type="entry name" value="GAMMA-TUBULIN COMPLEX COMPONENT 2"/>
    <property type="match status" value="1"/>
</dbReference>
<dbReference type="PANTHER" id="PTHR19302">
    <property type="entry name" value="GAMMA TUBULIN COMPLEX PROTEIN"/>
    <property type="match status" value="1"/>
</dbReference>
<dbReference type="EMBL" id="CADEPI010000088">
    <property type="protein sequence ID" value="CAB3373626.1"/>
    <property type="molecule type" value="Genomic_DNA"/>
</dbReference>
<gene>
    <name evidence="8" type="ORF">CLODIP_2_CD11292</name>
</gene>
<accession>A0A8S1CSU4</accession>
<dbReference type="AlphaFoldDB" id="A0A8S1CSU4"/>
<sequence>MAEFRNLQLTAELAQSLGISDQICEDALNKSSVLGKKILSTSSAKQDHLSKLKEQSADPKAFSQKYLEVKAKSSDILGSYVELLSCISDDKRVKKMLKLCQQEEAVANGNGQQVISVSTEGLSQVKNKLKAITKEFERPMHENQFLNESHGVLKRTNGTIVELPSFPEWFQTHPYMTNDFSCDSDKGGSPLTLVKVPVPSQEQAIVADLINCLSGVDGHHIVAVPLEDPYARREFRFAVGMDKSLKELASKVLELASLYSTVVRFVEQKTEFHFGRVNNSLAAAMDEYIIDYLAFVAQNESQLHSGNFGIQKLVFNCESMTQLFRILAHTSQTVNNNDARGGRVLTLLHQITLSMAGDKSARDICFNLTQKASKRYLESLDEWLLKGVINDPFDEFMVEDNQVETEGELSTENCDGYWEKRYTIRKDRVPLFIADFAEKILRTGKYLNVMQQCGKRIYSPQKSRTEYTLHGGKCEEVIEEAYQFSSKMLLELLLHDYDLIGRLKWMKKFFLLEQGDFVSRCMDLCDETLRKPVMDLEPTRLDFLFGLVLRTSNVDTLYLEDLHTTLITCSLPDQIRKIVYVSNTDNSFQSEELEDKELTGYESFAFSADVKWPLSLVINSHDHSRYQMIFRHLFFIKYVERSLCQVWNSNKVARRFSPRESPLYRPAFSLRQRMLNFVRDLEYYMTSEVIEPNWHIFMEKMKKVSSVDDVLTYHTDFIDQCQRECMLMVLELLQPLRELLDCIMDFCKFILHVRNYFVEAELELTESFDASECTELRGEESEESWTSFSGEVEKHSKKFHSLLFQFLDLVGSLERDTAHARLLLRMDFNSFYNTQRKGLQNVSELSTTG</sequence>
<dbReference type="GO" id="GO:0051225">
    <property type="term" value="P:spindle assembly"/>
    <property type="evidence" value="ECO:0007669"/>
    <property type="project" value="TreeGrafter"/>
</dbReference>
<keyword evidence="2 5" id="KW-0963">Cytoplasm</keyword>
<dbReference type="GO" id="GO:0051011">
    <property type="term" value="F:microtubule minus-end binding"/>
    <property type="evidence" value="ECO:0007669"/>
    <property type="project" value="TreeGrafter"/>
</dbReference>
<dbReference type="InterPro" id="IPR040457">
    <property type="entry name" value="GCP_C"/>
</dbReference>
<evidence type="ECO:0000256" key="5">
    <source>
        <dbReference type="RuleBase" id="RU363050"/>
    </source>
</evidence>